<keyword evidence="2" id="KW-1185">Reference proteome</keyword>
<gene>
    <name evidence="1" type="ORF">HSEST_2194</name>
</gene>
<dbReference type="AlphaFoldDB" id="A0A897NYP7"/>
<dbReference type="Proteomes" id="UP000663292">
    <property type="component" value="Chromosome"/>
</dbReference>
<proteinExistence type="predicted"/>
<name>A0A897NYP7_9EURY</name>
<dbReference type="EMBL" id="CP064791">
    <property type="protein sequence ID" value="QSG15709.1"/>
    <property type="molecule type" value="Genomic_DNA"/>
</dbReference>
<accession>A0A897NYP7</accession>
<dbReference type="GeneID" id="68858826"/>
<dbReference type="RefSeq" id="WP_229120964.1">
    <property type="nucleotide sequence ID" value="NZ_CP064791.1"/>
</dbReference>
<reference evidence="1 2" key="1">
    <citation type="submission" date="2020-11" db="EMBL/GenBank/DDBJ databases">
        <title>Carbohydrate-dependent, anaerobic sulfur respiration: A novel catabolism in halophilic archaea.</title>
        <authorList>
            <person name="Sorokin D.Y."/>
            <person name="Messina E."/>
            <person name="Smedile F."/>
            <person name="La Cono V."/>
            <person name="Hallsworth J.E."/>
            <person name="Yakimov M.M."/>
        </authorList>
    </citation>
    <scope>NUCLEOTIDE SEQUENCE [LARGE SCALE GENOMIC DNA]</scope>
    <source>
        <strain evidence="1 2">HSR-Est</strain>
    </source>
</reference>
<sequence length="233" mass="25777">MGSPEPSADDINSEFEALETATAGQPLFRGTHHYEHATVERTYYTQGSVLNVETAYIDAGAEVTTVTESWLLADGHLRHTGEPLARFCRTHHFEDPATDIRFCLEGERTAHDSPDVDVQSTFQPARTVTVEDGAALRYEGSHAAGDARVERAFFVSDGNDCIRVRTTYFWAEERLGSLEQKRELLEGDEFVAVTGEPVEAFCRRTHLLDPEADVRYCARLGTGDAGLPADTSH</sequence>
<evidence type="ECO:0000313" key="1">
    <source>
        <dbReference type="EMBL" id="QSG15709.1"/>
    </source>
</evidence>
<protein>
    <submittedName>
        <fullName evidence="1">Uncharacterized protein</fullName>
    </submittedName>
</protein>
<organism evidence="1 2">
    <name type="scientific">Halapricum desulfuricans</name>
    <dbReference type="NCBI Taxonomy" id="2841257"/>
    <lineage>
        <taxon>Archaea</taxon>
        <taxon>Methanobacteriati</taxon>
        <taxon>Methanobacteriota</taxon>
        <taxon>Stenosarchaea group</taxon>
        <taxon>Halobacteria</taxon>
        <taxon>Halobacteriales</taxon>
        <taxon>Haloarculaceae</taxon>
        <taxon>Halapricum</taxon>
    </lineage>
</organism>
<evidence type="ECO:0000313" key="2">
    <source>
        <dbReference type="Proteomes" id="UP000663292"/>
    </source>
</evidence>